<evidence type="ECO:0000256" key="4">
    <source>
        <dbReference type="ARBA" id="ARBA00022553"/>
    </source>
</evidence>
<dbReference type="FunFam" id="1.10.510.10:FF:000146">
    <property type="entry name" value="LRR receptor-like serine/threonine-protein kinase IOS1"/>
    <property type="match status" value="1"/>
</dbReference>
<dbReference type="SUPFAM" id="SSF56112">
    <property type="entry name" value="Protein kinase-like (PK-like)"/>
    <property type="match status" value="1"/>
</dbReference>
<dbReference type="InterPro" id="IPR001245">
    <property type="entry name" value="Ser-Thr/Tyr_kinase_cat_dom"/>
</dbReference>
<dbReference type="Gramene" id="ESW22546">
    <property type="protein sequence ID" value="ESW22546"/>
    <property type="gene ID" value="PHAVU_005G162000g"/>
</dbReference>
<dbReference type="Pfam" id="PF12819">
    <property type="entry name" value="Malectin_like"/>
    <property type="match status" value="1"/>
</dbReference>
<keyword evidence="15" id="KW-0675">Receptor</keyword>
<dbReference type="GO" id="GO:0004674">
    <property type="term" value="F:protein serine/threonine kinase activity"/>
    <property type="evidence" value="ECO:0007669"/>
    <property type="project" value="UniProtKB-KW"/>
</dbReference>
<evidence type="ECO:0000313" key="21">
    <source>
        <dbReference type="EMBL" id="ESW22546.1"/>
    </source>
</evidence>
<dbReference type="GO" id="GO:0005524">
    <property type="term" value="F:ATP binding"/>
    <property type="evidence" value="ECO:0007669"/>
    <property type="project" value="UniProtKB-UniRule"/>
</dbReference>
<dbReference type="eggNOG" id="ENOG502QQCZ">
    <property type="taxonomic scope" value="Eukaryota"/>
</dbReference>
<comment type="subcellular location">
    <subcellularLocation>
        <location evidence="1">Membrane</location>
        <topology evidence="1">Single-pass membrane protein</topology>
    </subcellularLocation>
</comment>
<evidence type="ECO:0000259" key="20">
    <source>
        <dbReference type="PROSITE" id="PS50011"/>
    </source>
</evidence>
<evidence type="ECO:0000256" key="8">
    <source>
        <dbReference type="ARBA" id="ARBA00022729"/>
    </source>
</evidence>
<dbReference type="SUPFAM" id="SSF52058">
    <property type="entry name" value="L domain-like"/>
    <property type="match status" value="1"/>
</dbReference>
<keyword evidence="11" id="KW-0418">Kinase</keyword>
<feature type="transmembrane region" description="Helical" evidence="19">
    <location>
        <begin position="43"/>
        <end position="60"/>
    </location>
</feature>
<gene>
    <name evidence="21" type="ORF">PHAVU_005G162000g</name>
</gene>
<evidence type="ECO:0000256" key="15">
    <source>
        <dbReference type="ARBA" id="ARBA00023170"/>
    </source>
</evidence>
<keyword evidence="7 19" id="KW-0812">Transmembrane</keyword>
<dbReference type="OrthoDB" id="2017114at2759"/>
<keyword evidence="8" id="KW-0732">Signal</keyword>
<keyword evidence="13 19" id="KW-1133">Transmembrane helix</keyword>
<dbReference type="InterPro" id="IPR008271">
    <property type="entry name" value="Ser/Thr_kinase_AS"/>
</dbReference>
<dbReference type="OMA" id="SLERQFW"/>
<keyword evidence="4" id="KW-0597">Phosphoprotein</keyword>
<dbReference type="InterPro" id="IPR000719">
    <property type="entry name" value="Prot_kinase_dom"/>
</dbReference>
<organism evidence="21 22">
    <name type="scientific">Phaseolus vulgaris</name>
    <name type="common">Kidney bean</name>
    <name type="synonym">French bean</name>
    <dbReference type="NCBI Taxonomy" id="3885"/>
    <lineage>
        <taxon>Eukaryota</taxon>
        <taxon>Viridiplantae</taxon>
        <taxon>Streptophyta</taxon>
        <taxon>Embryophyta</taxon>
        <taxon>Tracheophyta</taxon>
        <taxon>Spermatophyta</taxon>
        <taxon>Magnoliopsida</taxon>
        <taxon>eudicotyledons</taxon>
        <taxon>Gunneridae</taxon>
        <taxon>Pentapetalae</taxon>
        <taxon>rosids</taxon>
        <taxon>fabids</taxon>
        <taxon>Fabales</taxon>
        <taxon>Fabaceae</taxon>
        <taxon>Papilionoideae</taxon>
        <taxon>50 kb inversion clade</taxon>
        <taxon>NPAAA clade</taxon>
        <taxon>indigoferoid/millettioid clade</taxon>
        <taxon>Phaseoleae</taxon>
        <taxon>Phaseolus</taxon>
    </lineage>
</organism>
<evidence type="ECO:0000256" key="7">
    <source>
        <dbReference type="ARBA" id="ARBA00022692"/>
    </source>
</evidence>
<dbReference type="Gene3D" id="1.10.510.10">
    <property type="entry name" value="Transferase(Phosphotransferase) domain 1"/>
    <property type="match status" value="1"/>
</dbReference>
<feature type="domain" description="Protein kinase" evidence="20">
    <location>
        <begin position="609"/>
        <end position="879"/>
    </location>
</feature>
<dbReference type="FunFam" id="3.80.10.10:FF:000129">
    <property type="entry name" value="Leucine-rich repeat receptor-like kinase"/>
    <property type="match status" value="1"/>
</dbReference>
<dbReference type="SMART" id="SM00220">
    <property type="entry name" value="S_TKc"/>
    <property type="match status" value="1"/>
</dbReference>
<keyword evidence="22" id="KW-1185">Reference proteome</keyword>
<dbReference type="PANTHER" id="PTHR45631:SF197">
    <property type="entry name" value="TYROSINE KINASE FAMILY PROTEIN"/>
    <property type="match status" value="1"/>
</dbReference>
<comment type="catalytic activity">
    <reaction evidence="17">
        <text>L-seryl-[protein] + ATP = O-phospho-L-seryl-[protein] + ADP + H(+)</text>
        <dbReference type="Rhea" id="RHEA:17989"/>
        <dbReference type="Rhea" id="RHEA-COMP:9863"/>
        <dbReference type="Rhea" id="RHEA-COMP:11604"/>
        <dbReference type="ChEBI" id="CHEBI:15378"/>
        <dbReference type="ChEBI" id="CHEBI:29999"/>
        <dbReference type="ChEBI" id="CHEBI:30616"/>
        <dbReference type="ChEBI" id="CHEBI:83421"/>
        <dbReference type="ChEBI" id="CHEBI:456216"/>
        <dbReference type="EC" id="2.7.11.1"/>
    </reaction>
</comment>
<keyword evidence="12 18" id="KW-0067">ATP-binding</keyword>
<keyword evidence="6" id="KW-0808">Transferase</keyword>
<dbReference type="GO" id="GO:0016020">
    <property type="term" value="C:membrane"/>
    <property type="evidence" value="ECO:0007669"/>
    <property type="project" value="UniProtKB-SubCell"/>
</dbReference>
<dbReference type="InterPro" id="IPR001611">
    <property type="entry name" value="Leu-rich_rpt"/>
</dbReference>
<dbReference type="InterPro" id="IPR017441">
    <property type="entry name" value="Protein_kinase_ATP_BS"/>
</dbReference>
<evidence type="ECO:0000256" key="5">
    <source>
        <dbReference type="ARBA" id="ARBA00022614"/>
    </source>
</evidence>
<evidence type="ECO:0000256" key="18">
    <source>
        <dbReference type="PROSITE-ProRule" id="PRU10141"/>
    </source>
</evidence>
<evidence type="ECO:0000313" key="22">
    <source>
        <dbReference type="Proteomes" id="UP000000226"/>
    </source>
</evidence>
<dbReference type="AlphaFoldDB" id="V7C0X3"/>
<dbReference type="InterPro" id="IPR032675">
    <property type="entry name" value="LRR_dom_sf"/>
</dbReference>
<keyword evidence="10 18" id="KW-0547">Nucleotide-binding</keyword>
<evidence type="ECO:0000256" key="17">
    <source>
        <dbReference type="ARBA" id="ARBA00048679"/>
    </source>
</evidence>
<dbReference type="EMBL" id="CM002292">
    <property type="protein sequence ID" value="ESW22546.1"/>
    <property type="molecule type" value="Genomic_DNA"/>
</dbReference>
<evidence type="ECO:0000256" key="13">
    <source>
        <dbReference type="ARBA" id="ARBA00022989"/>
    </source>
</evidence>
<evidence type="ECO:0000256" key="10">
    <source>
        <dbReference type="ARBA" id="ARBA00022741"/>
    </source>
</evidence>
<feature type="binding site" evidence="18">
    <location>
        <position position="636"/>
    </location>
    <ligand>
        <name>ATP</name>
        <dbReference type="ChEBI" id="CHEBI:30616"/>
    </ligand>
</feature>
<sequence>MNSYLNILQSRGCAFTSQQHNQKASTWSITSFQFTSHSLEMKGYFLLLIFQLSLILPIIVHGRSQSGFISVDCGLVDEPSYTDETTSIYYSSDVNFTDSGVSHSISPKYKASLERQFWNVRSFPVGTRHCYTLVSQGSGKKYLVRARFVYGSYDGKDSLPEFDIYLGEKWWGSVVFEDADSVVTKEIIYAASSDYVHVCLFNTGKGTPFISVLELRVLNSDAYLVNYVELLARFDVGLKDGEIVRFPDDVYDRIWTPYNSNDWKQIDTLLTIDQGATSYNFLPLPPSNVMGTAAIPANVKDNIEFHFLPNYNSSTLYVYMFFAEIQKLQANQTREFNIFVNGDILNNYPINPLYLQSVYHIALTEKPLDIWINKTSRSTLPPLLNAIEIYTTRNLSQSATYQTDVDGIINVKSMYGIKRNWQGDPCIPVAYLWDGLNCSYESGSARIIYLNLSSSGLIGNIASGISNLQYIEYLDLSNNNLTGVVPEFLHQLSFLRVLNLEGNQLSGTIPTQLIVLSQNGLLESNFGGNPNLCSPGSCNNKNGNRVVIPLVASLGGAFVILVIILISFYIHKRRQPVSASKRIGYSRIKEELETNKQEFTYAEVLSMTKNFERVVGKGGFATVYHGCIDDIEVAVKMLSPSAQGYLQFKAEAKFVAVVHHKFLTSLIGYCDDGENMALIYEYMANGDLAKHLSGKSKNILSWNQRLQIAVDAAEGLEYLHHGCNVPIVHRDVKSKNILVNEKLRGKLADFGLSKIYPDESDTHMTTVVAGTLGYLDPEYNRSNRLNGKSDVFSFGVVLLEIITGQPAITRSEEKTHIVQWVHSVLLEKEINDIVDSRLQGEFDIDSVKKVLDTAMACVAATSIHRPTMNHVVNELKQCFSNKMTPPFDSDDLESSSNSSIIVSFDGISGESSLER</sequence>
<keyword evidence="3" id="KW-0723">Serine/threonine-protein kinase</keyword>
<dbReference type="EC" id="2.7.11.1" evidence="2"/>
<evidence type="ECO:0000256" key="14">
    <source>
        <dbReference type="ARBA" id="ARBA00023136"/>
    </source>
</evidence>
<evidence type="ECO:0000256" key="2">
    <source>
        <dbReference type="ARBA" id="ARBA00012513"/>
    </source>
</evidence>
<dbReference type="Gene3D" id="3.80.10.10">
    <property type="entry name" value="Ribonuclease Inhibitor"/>
    <property type="match status" value="1"/>
</dbReference>
<dbReference type="PROSITE" id="PS50011">
    <property type="entry name" value="PROTEIN_KINASE_DOM"/>
    <property type="match status" value="1"/>
</dbReference>
<proteinExistence type="predicted"/>
<name>V7C0X3_PHAVU</name>
<dbReference type="PANTHER" id="PTHR45631">
    <property type="entry name" value="OS07G0107800 PROTEIN-RELATED"/>
    <property type="match status" value="1"/>
</dbReference>
<protein>
    <recommendedName>
        <fullName evidence="2">non-specific serine/threonine protein kinase</fullName>
        <ecNumber evidence="2">2.7.11.1</ecNumber>
    </recommendedName>
</protein>
<evidence type="ECO:0000256" key="1">
    <source>
        <dbReference type="ARBA" id="ARBA00004167"/>
    </source>
</evidence>
<dbReference type="Pfam" id="PF07714">
    <property type="entry name" value="PK_Tyr_Ser-Thr"/>
    <property type="match status" value="1"/>
</dbReference>
<dbReference type="InterPro" id="IPR011009">
    <property type="entry name" value="Kinase-like_dom_sf"/>
</dbReference>
<dbReference type="PROSITE" id="PS00107">
    <property type="entry name" value="PROTEIN_KINASE_ATP"/>
    <property type="match status" value="1"/>
</dbReference>
<dbReference type="Gene3D" id="3.30.200.20">
    <property type="entry name" value="Phosphorylase Kinase, domain 1"/>
    <property type="match status" value="1"/>
</dbReference>
<dbReference type="Proteomes" id="UP000000226">
    <property type="component" value="Chromosome 5"/>
</dbReference>
<keyword evidence="14 19" id="KW-0472">Membrane</keyword>
<evidence type="ECO:0000256" key="16">
    <source>
        <dbReference type="ARBA" id="ARBA00047899"/>
    </source>
</evidence>
<dbReference type="InterPro" id="IPR024788">
    <property type="entry name" value="Malectin-like_Carb-bd_dom"/>
</dbReference>
<evidence type="ECO:0000256" key="19">
    <source>
        <dbReference type="SAM" id="Phobius"/>
    </source>
</evidence>
<comment type="catalytic activity">
    <reaction evidence="16">
        <text>L-threonyl-[protein] + ATP = O-phospho-L-threonyl-[protein] + ADP + H(+)</text>
        <dbReference type="Rhea" id="RHEA:46608"/>
        <dbReference type="Rhea" id="RHEA-COMP:11060"/>
        <dbReference type="Rhea" id="RHEA-COMP:11605"/>
        <dbReference type="ChEBI" id="CHEBI:15378"/>
        <dbReference type="ChEBI" id="CHEBI:30013"/>
        <dbReference type="ChEBI" id="CHEBI:30616"/>
        <dbReference type="ChEBI" id="CHEBI:61977"/>
        <dbReference type="ChEBI" id="CHEBI:456216"/>
        <dbReference type="EC" id="2.7.11.1"/>
    </reaction>
</comment>
<feature type="transmembrane region" description="Helical" evidence="19">
    <location>
        <begin position="546"/>
        <end position="570"/>
    </location>
</feature>
<evidence type="ECO:0000256" key="3">
    <source>
        <dbReference type="ARBA" id="ARBA00022527"/>
    </source>
</evidence>
<dbReference type="Pfam" id="PF13855">
    <property type="entry name" value="LRR_8"/>
    <property type="match status" value="1"/>
</dbReference>
<evidence type="ECO:0000256" key="12">
    <source>
        <dbReference type="ARBA" id="ARBA00022840"/>
    </source>
</evidence>
<dbReference type="PROSITE" id="PS00108">
    <property type="entry name" value="PROTEIN_KINASE_ST"/>
    <property type="match status" value="1"/>
</dbReference>
<accession>V7C0X3</accession>
<reference evidence="22" key="1">
    <citation type="journal article" date="2014" name="Nat. Genet.">
        <title>A reference genome for common bean and genome-wide analysis of dual domestications.</title>
        <authorList>
            <person name="Schmutz J."/>
            <person name="McClean P.E."/>
            <person name="Mamidi S."/>
            <person name="Wu G.A."/>
            <person name="Cannon S.B."/>
            <person name="Grimwood J."/>
            <person name="Jenkins J."/>
            <person name="Shu S."/>
            <person name="Song Q."/>
            <person name="Chavarro C."/>
            <person name="Torres-Torres M."/>
            <person name="Geffroy V."/>
            <person name="Moghaddam S.M."/>
            <person name="Gao D."/>
            <person name="Abernathy B."/>
            <person name="Barry K."/>
            <person name="Blair M."/>
            <person name="Brick M.A."/>
            <person name="Chovatia M."/>
            <person name="Gepts P."/>
            <person name="Goodstein D.M."/>
            <person name="Gonzales M."/>
            <person name="Hellsten U."/>
            <person name="Hyten D.L."/>
            <person name="Jia G."/>
            <person name="Kelly J.D."/>
            <person name="Kudrna D."/>
            <person name="Lee R."/>
            <person name="Richard M.M."/>
            <person name="Miklas P.N."/>
            <person name="Osorno J.M."/>
            <person name="Rodrigues J."/>
            <person name="Thareau V."/>
            <person name="Urrea C.A."/>
            <person name="Wang M."/>
            <person name="Yu Y."/>
            <person name="Zhang M."/>
            <person name="Wing R.A."/>
            <person name="Cregan P.B."/>
            <person name="Rokhsar D.S."/>
            <person name="Jackson S.A."/>
        </authorList>
    </citation>
    <scope>NUCLEOTIDE SEQUENCE [LARGE SCALE GENOMIC DNA]</scope>
    <source>
        <strain evidence="22">cv. G19833</strain>
    </source>
</reference>
<dbReference type="SMR" id="V7C0X3"/>
<keyword evidence="5" id="KW-0433">Leucine-rich repeat</keyword>
<keyword evidence="9" id="KW-0677">Repeat</keyword>
<evidence type="ECO:0000256" key="9">
    <source>
        <dbReference type="ARBA" id="ARBA00022737"/>
    </source>
</evidence>
<evidence type="ECO:0000256" key="11">
    <source>
        <dbReference type="ARBA" id="ARBA00022777"/>
    </source>
</evidence>
<evidence type="ECO:0000256" key="6">
    <source>
        <dbReference type="ARBA" id="ARBA00022679"/>
    </source>
</evidence>